<dbReference type="PANTHER" id="PTHR46238">
    <property type="entry name" value="REVERSE TRANSCRIPTASE DOMAIN-CONTAINING PROTEIN"/>
    <property type="match status" value="1"/>
</dbReference>
<keyword evidence="1" id="KW-1133">Transmembrane helix</keyword>
<reference evidence="4" key="2">
    <citation type="journal article" date="2017" name="J. Anim. Genet.">
        <title>Multiple reference genome sequences of hot pepper reveal the massive evolution of plant disease resistance genes by retroduplication.</title>
        <authorList>
            <person name="Kim S."/>
            <person name="Park J."/>
            <person name="Yeom S.-I."/>
            <person name="Kim Y.-M."/>
            <person name="Seo E."/>
            <person name="Kim K.-T."/>
            <person name="Kim M.-S."/>
            <person name="Lee J.M."/>
            <person name="Cheong K."/>
            <person name="Shin H.-S."/>
            <person name="Kim S.-B."/>
            <person name="Han K."/>
            <person name="Lee J."/>
            <person name="Park M."/>
            <person name="Lee H.-A."/>
            <person name="Lee H.-Y."/>
            <person name="Lee Y."/>
            <person name="Oh S."/>
            <person name="Lee J.H."/>
            <person name="Choi E."/>
            <person name="Choi E."/>
            <person name="Lee S.E."/>
            <person name="Jeon J."/>
            <person name="Kim H."/>
            <person name="Choi G."/>
            <person name="Song H."/>
            <person name="Lee J."/>
            <person name="Lee S.-C."/>
            <person name="Kwon J.-K."/>
            <person name="Lee H.-Y."/>
            <person name="Koo N."/>
            <person name="Hong Y."/>
            <person name="Kim R.W."/>
            <person name="Kang W.-H."/>
            <person name="Huh J.H."/>
            <person name="Kang B.-C."/>
            <person name="Yang T.-J."/>
            <person name="Lee Y.-H."/>
            <person name="Bennetzen J.L."/>
            <person name="Choi D."/>
        </authorList>
    </citation>
    <scope>NUCLEOTIDE SEQUENCE [LARGE SCALE GENOMIC DNA]</scope>
    <source>
        <strain evidence="4">cv. PBC81</strain>
    </source>
</reference>
<gene>
    <name evidence="3" type="ORF">CQW23_19254</name>
</gene>
<keyword evidence="4" id="KW-1185">Reference proteome</keyword>
<dbReference type="STRING" id="33114.A0A2G2W593"/>
<dbReference type="InterPro" id="IPR019008">
    <property type="entry name" value="Beta_sandwich_EMC7"/>
</dbReference>
<evidence type="ECO:0000256" key="1">
    <source>
        <dbReference type="SAM" id="Phobius"/>
    </source>
</evidence>
<accession>A0A2G2W593</accession>
<dbReference type="EMBL" id="MLFT02000008">
    <property type="protein sequence ID" value="PHT40400.1"/>
    <property type="molecule type" value="Genomic_DNA"/>
</dbReference>
<reference evidence="3 4" key="1">
    <citation type="journal article" date="2017" name="Genome Biol.">
        <title>New reference genome sequences of hot pepper reveal the massive evolution of plant disease-resistance genes by retroduplication.</title>
        <authorList>
            <person name="Kim S."/>
            <person name="Park J."/>
            <person name="Yeom S.I."/>
            <person name="Kim Y.M."/>
            <person name="Seo E."/>
            <person name="Kim K.T."/>
            <person name="Kim M.S."/>
            <person name="Lee J.M."/>
            <person name="Cheong K."/>
            <person name="Shin H.S."/>
            <person name="Kim S.B."/>
            <person name="Han K."/>
            <person name="Lee J."/>
            <person name="Park M."/>
            <person name="Lee H.A."/>
            <person name="Lee H.Y."/>
            <person name="Lee Y."/>
            <person name="Oh S."/>
            <person name="Lee J.H."/>
            <person name="Choi E."/>
            <person name="Choi E."/>
            <person name="Lee S.E."/>
            <person name="Jeon J."/>
            <person name="Kim H."/>
            <person name="Choi G."/>
            <person name="Song H."/>
            <person name="Lee J."/>
            <person name="Lee S.C."/>
            <person name="Kwon J.K."/>
            <person name="Lee H.Y."/>
            <person name="Koo N."/>
            <person name="Hong Y."/>
            <person name="Kim R.W."/>
            <person name="Kang W.H."/>
            <person name="Huh J.H."/>
            <person name="Kang B.C."/>
            <person name="Yang T.J."/>
            <person name="Lee Y.H."/>
            <person name="Bennetzen J.L."/>
            <person name="Choi D."/>
        </authorList>
    </citation>
    <scope>NUCLEOTIDE SEQUENCE [LARGE SCALE GENOMIC DNA]</scope>
    <source>
        <strain evidence="4">cv. PBC81</strain>
    </source>
</reference>
<organism evidence="3 4">
    <name type="scientific">Capsicum baccatum</name>
    <name type="common">Peruvian pepper</name>
    <dbReference type="NCBI Taxonomy" id="33114"/>
    <lineage>
        <taxon>Eukaryota</taxon>
        <taxon>Viridiplantae</taxon>
        <taxon>Streptophyta</taxon>
        <taxon>Embryophyta</taxon>
        <taxon>Tracheophyta</taxon>
        <taxon>Spermatophyta</taxon>
        <taxon>Magnoliopsida</taxon>
        <taxon>eudicotyledons</taxon>
        <taxon>Gunneridae</taxon>
        <taxon>Pentapetalae</taxon>
        <taxon>asterids</taxon>
        <taxon>lamiids</taxon>
        <taxon>Solanales</taxon>
        <taxon>Solanaceae</taxon>
        <taxon>Solanoideae</taxon>
        <taxon>Capsiceae</taxon>
        <taxon>Capsicum</taxon>
    </lineage>
</organism>
<feature type="transmembrane region" description="Helical" evidence="1">
    <location>
        <begin position="409"/>
        <end position="430"/>
    </location>
</feature>
<feature type="domain" description="ER membrane protein complex subunit 7 beta-sandwich" evidence="2">
    <location>
        <begin position="92"/>
        <end position="130"/>
    </location>
</feature>
<comment type="caution">
    <text evidence="3">The sequence shown here is derived from an EMBL/GenBank/DDBJ whole genome shotgun (WGS) entry which is preliminary data.</text>
</comment>
<evidence type="ECO:0000313" key="4">
    <source>
        <dbReference type="Proteomes" id="UP000224567"/>
    </source>
</evidence>
<evidence type="ECO:0000313" key="3">
    <source>
        <dbReference type="EMBL" id="PHT40400.1"/>
    </source>
</evidence>
<sequence>MVWACDMRGTDAPVRKCEGLALVGFRKSRGRPKKYWREVIRHDMEQLQLSEDITLDRKVWRSRIKRRTHLLAAAATQNCCSSPPPILGFQVFKSHNVPAGTHLIEVSTIGYFFSPVRVDVSARNPGKVQAALTENRRSLNEGTLLRYVSGEEPNGSDGWIHAGCDVFDAKIGREYGILPSSPLIHLLDPETLVGRLDLFPLWTNFSLNPAPLGLQLKPPNSYPKVTDRIKTNGQSNNHHKKNTLEGRLVIVDGVTRDGGGDDGNGHGASAGASGVDKLVDAPLIVFETTNQYDYYHTGFIDFGDHTLVQFLDHFFPLPRMLQLIDEIYNFRKLHSESMYEEWFQFKKMAMGQAMVHRRFDIPSTASPSILWRWFTPMIHCRADGPSPGLSQAVQSICFLLFIDGLARRIIASAGTILFILLIKGTLAFMYNSVIRHENGIAV</sequence>
<evidence type="ECO:0000259" key="2">
    <source>
        <dbReference type="Pfam" id="PF09430"/>
    </source>
</evidence>
<dbReference type="Proteomes" id="UP000224567">
    <property type="component" value="Unassembled WGS sequence"/>
</dbReference>
<proteinExistence type="predicted"/>
<dbReference type="Pfam" id="PF09430">
    <property type="entry name" value="EMC7_beta-sandw"/>
    <property type="match status" value="1"/>
</dbReference>
<dbReference type="OrthoDB" id="21573at2759"/>
<name>A0A2G2W593_CAPBA</name>
<dbReference type="PANTHER" id="PTHR46238:SF8">
    <property type="entry name" value="ENDONUCLEASE_EXONUCLEASE_PHOSPHATASE DOMAIN-CONTAINING PROTEIN"/>
    <property type="match status" value="1"/>
</dbReference>
<dbReference type="AlphaFoldDB" id="A0A2G2W593"/>
<keyword evidence="1" id="KW-0472">Membrane</keyword>
<protein>
    <submittedName>
        <fullName evidence="3">ER membrane protein complex subunit 7-like protein</fullName>
    </submittedName>
</protein>
<keyword evidence="1" id="KW-0812">Transmembrane</keyword>